<dbReference type="InterPro" id="IPR009050">
    <property type="entry name" value="Globin-like_sf"/>
</dbReference>
<keyword evidence="2" id="KW-1185">Reference proteome</keyword>
<evidence type="ECO:0000313" key="1">
    <source>
        <dbReference type="EMBL" id="QXL89887.1"/>
    </source>
</evidence>
<gene>
    <name evidence="1" type="ORF">KUL25_10490</name>
</gene>
<name>A0A975YHW7_9RHOB</name>
<dbReference type="Gene3D" id="1.10.490.10">
    <property type="entry name" value="Globins"/>
    <property type="match status" value="1"/>
</dbReference>
<dbReference type="AlphaFoldDB" id="A0A975YHW7"/>
<evidence type="ECO:0000313" key="2">
    <source>
        <dbReference type="Proteomes" id="UP000693972"/>
    </source>
</evidence>
<dbReference type="SUPFAM" id="SSF46458">
    <property type="entry name" value="Globin-like"/>
    <property type="match status" value="1"/>
</dbReference>
<dbReference type="InterPro" id="IPR012292">
    <property type="entry name" value="Globin/Proto"/>
</dbReference>
<dbReference type="GO" id="GO:0020037">
    <property type="term" value="F:heme binding"/>
    <property type="evidence" value="ECO:0007669"/>
    <property type="project" value="InterPro"/>
</dbReference>
<sequence length="138" mass="14489">MNVTPTQIALVKATLPRLTDRPAQLAMAFEMHLARYAPAMARGVSLSPVDLLADAVALIDVPGAMSRQLAPLACTLRSAGMSPRGYMALHAALMDMVTGHLGGDEALEEAYSDVIGLILATMLAEAHGPRVQIMPLAA</sequence>
<proteinExistence type="predicted"/>
<dbReference type="Proteomes" id="UP000693972">
    <property type="component" value="Unassembled WGS sequence"/>
</dbReference>
<organism evidence="1">
    <name type="scientific">Gymnodinialimonas phycosphaerae</name>
    <dbReference type="NCBI Taxonomy" id="2841589"/>
    <lineage>
        <taxon>Bacteria</taxon>
        <taxon>Pseudomonadati</taxon>
        <taxon>Pseudomonadota</taxon>
        <taxon>Alphaproteobacteria</taxon>
        <taxon>Rhodobacterales</taxon>
        <taxon>Paracoccaceae</taxon>
        <taxon>Gymnodinialimonas</taxon>
    </lineage>
</organism>
<dbReference type="RefSeq" id="WP_257892904.1">
    <property type="nucleotide sequence ID" value="NZ_JAIMBW010000001.1"/>
</dbReference>
<dbReference type="EMBL" id="CP078073">
    <property type="protein sequence ID" value="QXL89887.1"/>
    <property type="molecule type" value="Genomic_DNA"/>
</dbReference>
<reference evidence="1 2" key="1">
    <citation type="submission" date="2021-07" db="EMBL/GenBank/DDBJ databases">
        <title>Karlodiniumbacter phycospheric gen. nov., sp. nov., a phycosphere bacterium isolated from karlodinium veneficum.</title>
        <authorList>
            <person name="Peng Y."/>
            <person name="Jiang L."/>
            <person name="Lee J."/>
        </authorList>
    </citation>
    <scope>NUCLEOTIDE SEQUENCE</scope>
    <source>
        <strain evidence="1 2">N5</strain>
    </source>
</reference>
<dbReference type="EMBL" id="JAIMBW010000001">
    <property type="protein sequence ID" value="MBY4893193.1"/>
    <property type="molecule type" value="Genomic_DNA"/>
</dbReference>
<accession>A0A975YHW7</accession>
<protein>
    <submittedName>
        <fullName evidence="1">Uncharacterized protein</fullName>
    </submittedName>
</protein>
<dbReference type="GO" id="GO:0019825">
    <property type="term" value="F:oxygen binding"/>
    <property type="evidence" value="ECO:0007669"/>
    <property type="project" value="InterPro"/>
</dbReference>